<proteinExistence type="predicted"/>
<reference evidence="1 2" key="1">
    <citation type="submission" date="2018-06" db="EMBL/GenBank/DDBJ databases">
        <authorList>
            <consortium name="Pathogen Informatics"/>
            <person name="Doyle S."/>
        </authorList>
    </citation>
    <scope>NUCLEOTIDE SEQUENCE [LARGE SCALE GENOMIC DNA]</scope>
    <source>
        <strain evidence="1 2">NCTC10801</strain>
    </source>
</reference>
<sequence length="64" mass="6851">MHSHDFIGGQLPFFYDSDGNTRRGKGTVASTGAEVTTILAIPLATPFAGAELLSPELFEFILSH</sequence>
<evidence type="ECO:0000313" key="2">
    <source>
        <dbReference type="Proteomes" id="UP000254649"/>
    </source>
</evidence>
<evidence type="ECO:0000313" key="1">
    <source>
        <dbReference type="EMBL" id="SUT96202.1"/>
    </source>
</evidence>
<protein>
    <submittedName>
        <fullName evidence="1">Uncharacterized protein</fullName>
    </submittedName>
</protein>
<keyword evidence="2" id="KW-1185">Reference proteome</keyword>
<dbReference type="Proteomes" id="UP000254649">
    <property type="component" value="Unassembled WGS sequence"/>
</dbReference>
<dbReference type="AlphaFoldDB" id="A0A380U4D1"/>
<organism evidence="1 2">
    <name type="scientific">[Actinobacillus] rossii</name>
    <dbReference type="NCBI Taxonomy" id="123820"/>
    <lineage>
        <taxon>Bacteria</taxon>
        <taxon>Pseudomonadati</taxon>
        <taxon>Pseudomonadota</taxon>
        <taxon>Gammaproteobacteria</taxon>
        <taxon>Pasteurellales</taxon>
        <taxon>Pasteurellaceae</taxon>
    </lineage>
</organism>
<accession>A0A380U4D1</accession>
<name>A0A380U4D1_9PAST</name>
<gene>
    <name evidence="1" type="ORF">NCTC10801_02660</name>
</gene>
<dbReference type="EMBL" id="UFRQ01000003">
    <property type="protein sequence ID" value="SUT96202.1"/>
    <property type="molecule type" value="Genomic_DNA"/>
</dbReference>